<dbReference type="EC" id="1.-.-.-" evidence="2"/>
<dbReference type="Pfam" id="PF03992">
    <property type="entry name" value="ABM"/>
    <property type="match status" value="1"/>
</dbReference>
<dbReference type="Gene3D" id="3.30.70.100">
    <property type="match status" value="1"/>
</dbReference>
<dbReference type="GO" id="GO:0004497">
    <property type="term" value="F:monooxygenase activity"/>
    <property type="evidence" value="ECO:0007669"/>
    <property type="project" value="UniProtKB-KW"/>
</dbReference>
<comment type="caution">
    <text evidence="2">The sequence shown here is derived from an EMBL/GenBank/DDBJ whole genome shotgun (WGS) entry which is preliminary data.</text>
</comment>
<dbReference type="PANTHER" id="PTHR33336:SF3">
    <property type="entry name" value="ABM DOMAIN-CONTAINING PROTEIN"/>
    <property type="match status" value="1"/>
</dbReference>
<organism evidence="2 3">
    <name type="scientific">Robertmurraya beringensis</name>
    <dbReference type="NCBI Taxonomy" id="641660"/>
    <lineage>
        <taxon>Bacteria</taxon>
        <taxon>Bacillati</taxon>
        <taxon>Bacillota</taxon>
        <taxon>Bacilli</taxon>
        <taxon>Bacillales</taxon>
        <taxon>Bacillaceae</taxon>
        <taxon>Robertmurraya</taxon>
    </lineage>
</organism>
<evidence type="ECO:0000313" key="3">
    <source>
        <dbReference type="Proteomes" id="UP001589738"/>
    </source>
</evidence>
<proteinExistence type="predicted"/>
<evidence type="ECO:0000313" key="2">
    <source>
        <dbReference type="EMBL" id="MFC0477545.1"/>
    </source>
</evidence>
<evidence type="ECO:0000259" key="1">
    <source>
        <dbReference type="PROSITE" id="PS51725"/>
    </source>
</evidence>
<dbReference type="SUPFAM" id="SSF54909">
    <property type="entry name" value="Dimeric alpha+beta barrel"/>
    <property type="match status" value="1"/>
</dbReference>
<dbReference type="EMBL" id="JBHLUU010000122">
    <property type="protein sequence ID" value="MFC0477545.1"/>
    <property type="molecule type" value="Genomic_DNA"/>
</dbReference>
<keyword evidence="2" id="KW-0560">Oxidoreductase</keyword>
<dbReference type="PROSITE" id="PS51725">
    <property type="entry name" value="ABM"/>
    <property type="match status" value="1"/>
</dbReference>
<keyword evidence="2" id="KW-0503">Monooxygenase</keyword>
<feature type="domain" description="ABM" evidence="1">
    <location>
        <begin position="2"/>
        <end position="91"/>
    </location>
</feature>
<keyword evidence="3" id="KW-1185">Reference proteome</keyword>
<protein>
    <submittedName>
        <fullName evidence="2">Quinol monooxygenase</fullName>
        <ecNumber evidence="2">1.-.-.-</ecNumber>
    </submittedName>
</protein>
<dbReference type="RefSeq" id="WP_160547077.1">
    <property type="nucleotide sequence ID" value="NZ_JBHLUU010000122.1"/>
</dbReference>
<dbReference type="InterPro" id="IPR050744">
    <property type="entry name" value="AI-2_Isomerase_LsrG"/>
</dbReference>
<dbReference type="InterPro" id="IPR011008">
    <property type="entry name" value="Dimeric_a/b-barrel"/>
</dbReference>
<gene>
    <name evidence="2" type="ORF">ACFFHF_20345</name>
</gene>
<dbReference type="Proteomes" id="UP001589738">
    <property type="component" value="Unassembled WGS sequence"/>
</dbReference>
<dbReference type="PANTHER" id="PTHR33336">
    <property type="entry name" value="QUINOL MONOOXYGENASE YGIN-RELATED"/>
    <property type="match status" value="1"/>
</dbReference>
<name>A0ABV6KX02_9BACI</name>
<sequence length="97" mass="11254">MNIIHAHLKIKSEKREEFLEVVKPLVEGSQAEEGNIRYELYELTTDTNTFVVLEEWKDMDAIKFHNETPHYKDWGKVSSTYLAAPPVVSVFEATKKN</sequence>
<reference evidence="2 3" key="1">
    <citation type="submission" date="2024-09" db="EMBL/GenBank/DDBJ databases">
        <authorList>
            <person name="Sun Q."/>
            <person name="Mori K."/>
        </authorList>
    </citation>
    <scope>NUCLEOTIDE SEQUENCE [LARGE SCALE GENOMIC DNA]</scope>
    <source>
        <strain evidence="2 3">CGMCC 1.9126</strain>
    </source>
</reference>
<dbReference type="InterPro" id="IPR007138">
    <property type="entry name" value="ABM_dom"/>
</dbReference>
<accession>A0ABV6KX02</accession>